<proteinExistence type="predicted"/>
<dbReference type="Pfam" id="PF01551">
    <property type="entry name" value="Peptidase_M23"/>
    <property type="match status" value="1"/>
</dbReference>
<feature type="region of interest" description="Disordered" evidence="1">
    <location>
        <begin position="119"/>
        <end position="145"/>
    </location>
</feature>
<dbReference type="CDD" id="cd12797">
    <property type="entry name" value="M23_peptidase"/>
    <property type="match status" value="1"/>
</dbReference>
<dbReference type="EMBL" id="CP089982">
    <property type="protein sequence ID" value="WXA99758.1"/>
    <property type="molecule type" value="Genomic_DNA"/>
</dbReference>
<dbReference type="PANTHER" id="PTHR21666:SF270">
    <property type="entry name" value="MUREIN HYDROLASE ACTIVATOR ENVC"/>
    <property type="match status" value="1"/>
</dbReference>
<evidence type="ECO:0000313" key="4">
    <source>
        <dbReference type="EMBL" id="WXA99758.1"/>
    </source>
</evidence>
<evidence type="ECO:0000259" key="3">
    <source>
        <dbReference type="Pfam" id="PF01551"/>
    </source>
</evidence>
<dbReference type="InterPro" id="IPR050570">
    <property type="entry name" value="Cell_wall_metabolism_enzyme"/>
</dbReference>
<sequence length="271" mass="28887">MKFAVGALFVVVTTSLGAAAGPLSPLRIRTVDVPRTPGDPVETACAEGMLPDGEACVHLPAEDEAEDAVIASNAHRERSGRWAIYDQIPRRPERPADYELYRYPVAPGLAGGRTVVSGYDLDRPNESQRRGATLRATGHGGVDLPGPRGTEIKLVALEHQQGDADVVFVGQLFGTSVVTRHTIREAGQLRDYVVLYGHLASAAPGLVAGTTVRDGDLLGFMGDTGSPELVHLHLEVRRVRDGLDIATKAGGQLMESAVSIVCDPRNVLPFK</sequence>
<dbReference type="Gene3D" id="2.70.70.10">
    <property type="entry name" value="Glucose Permease (Domain IIA)"/>
    <property type="match status" value="1"/>
</dbReference>
<evidence type="ECO:0000256" key="2">
    <source>
        <dbReference type="SAM" id="SignalP"/>
    </source>
</evidence>
<dbReference type="RefSeq" id="WP_394850400.1">
    <property type="nucleotide sequence ID" value="NZ_CP089982.1"/>
</dbReference>
<organism evidence="4 5">
    <name type="scientific">Pendulispora brunnea</name>
    <dbReference type="NCBI Taxonomy" id="2905690"/>
    <lineage>
        <taxon>Bacteria</taxon>
        <taxon>Pseudomonadati</taxon>
        <taxon>Myxococcota</taxon>
        <taxon>Myxococcia</taxon>
        <taxon>Myxococcales</taxon>
        <taxon>Sorangiineae</taxon>
        <taxon>Pendulisporaceae</taxon>
        <taxon>Pendulispora</taxon>
    </lineage>
</organism>
<accession>A0ABZ2KR27</accession>
<keyword evidence="5" id="KW-1185">Reference proteome</keyword>
<feature type="signal peptide" evidence="2">
    <location>
        <begin position="1"/>
        <end position="20"/>
    </location>
</feature>
<protein>
    <submittedName>
        <fullName evidence="4">M23 family metallopeptidase</fullName>
    </submittedName>
</protein>
<reference evidence="4 5" key="1">
    <citation type="submission" date="2021-12" db="EMBL/GenBank/DDBJ databases">
        <title>Discovery of the Pendulisporaceae a myxobacterial family with distinct sporulation behavior and unique specialized metabolism.</title>
        <authorList>
            <person name="Garcia R."/>
            <person name="Popoff A."/>
            <person name="Bader C.D."/>
            <person name="Loehr J."/>
            <person name="Walesch S."/>
            <person name="Walt C."/>
            <person name="Boldt J."/>
            <person name="Bunk B."/>
            <person name="Haeckl F.J.F.P.J."/>
            <person name="Gunesch A.P."/>
            <person name="Birkelbach J."/>
            <person name="Nuebel U."/>
            <person name="Pietschmann T."/>
            <person name="Bach T."/>
            <person name="Mueller R."/>
        </authorList>
    </citation>
    <scope>NUCLEOTIDE SEQUENCE [LARGE SCALE GENOMIC DNA]</scope>
    <source>
        <strain evidence="4 5">MSr12523</strain>
    </source>
</reference>
<dbReference type="PANTHER" id="PTHR21666">
    <property type="entry name" value="PEPTIDASE-RELATED"/>
    <property type="match status" value="1"/>
</dbReference>
<evidence type="ECO:0000256" key="1">
    <source>
        <dbReference type="SAM" id="MobiDB-lite"/>
    </source>
</evidence>
<keyword evidence="2" id="KW-0732">Signal</keyword>
<gene>
    <name evidence="4" type="ORF">LZC95_23445</name>
</gene>
<dbReference type="SUPFAM" id="SSF51261">
    <property type="entry name" value="Duplicated hybrid motif"/>
    <property type="match status" value="1"/>
</dbReference>
<feature type="chain" id="PRO_5047511235" evidence="2">
    <location>
        <begin position="21"/>
        <end position="271"/>
    </location>
</feature>
<evidence type="ECO:0000313" key="5">
    <source>
        <dbReference type="Proteomes" id="UP001379533"/>
    </source>
</evidence>
<dbReference type="InterPro" id="IPR011055">
    <property type="entry name" value="Dup_hybrid_motif"/>
</dbReference>
<feature type="compositionally biased region" description="Basic and acidic residues" evidence="1">
    <location>
        <begin position="120"/>
        <end position="129"/>
    </location>
</feature>
<dbReference type="InterPro" id="IPR016047">
    <property type="entry name" value="M23ase_b-sheet_dom"/>
</dbReference>
<dbReference type="Proteomes" id="UP001379533">
    <property type="component" value="Chromosome"/>
</dbReference>
<feature type="domain" description="M23ase beta-sheet core" evidence="3">
    <location>
        <begin position="138"/>
        <end position="240"/>
    </location>
</feature>
<name>A0ABZ2KR27_9BACT</name>